<name>A0A3B8DYQ1_9CAUD</name>
<proteinExistence type="predicted"/>
<evidence type="ECO:0000256" key="1">
    <source>
        <dbReference type="SAM" id="Phobius"/>
    </source>
</evidence>
<dbReference type="Proteomes" id="UP000277436">
    <property type="component" value="Segment"/>
</dbReference>
<keyword evidence="1" id="KW-0472">Membrane</keyword>
<gene>
    <name evidence="2" type="ORF">PYPS2T_158</name>
</gene>
<evidence type="ECO:0000313" key="2">
    <source>
        <dbReference type="EMBL" id="AYJ74564.1"/>
    </source>
</evidence>
<protein>
    <submittedName>
        <fullName evidence="2">Uncharacterized protein</fullName>
    </submittedName>
</protein>
<feature type="transmembrane region" description="Helical" evidence="1">
    <location>
        <begin position="22"/>
        <end position="42"/>
    </location>
</feature>
<keyword evidence="3" id="KW-1185">Reference proteome</keyword>
<organism evidence="2 3">
    <name type="scientific">Yersinia phage PYPS2T</name>
    <dbReference type="NCBI Taxonomy" id="2321390"/>
    <lineage>
        <taxon>Viruses</taxon>
        <taxon>Duplodnaviria</taxon>
        <taxon>Heunggongvirae</taxon>
        <taxon>Uroviricota</taxon>
        <taxon>Caudoviricetes</taxon>
        <taxon>Pantevenvirales</taxon>
        <taxon>Straboviridae</taxon>
        <taxon>Tevenvirinae</taxon>
        <taxon>Tequatrovirus</taxon>
        <taxon>Tequatrovirus pyps2t</taxon>
    </lineage>
</organism>
<keyword evidence="1" id="KW-1133">Transmembrane helix</keyword>
<keyword evidence="1" id="KW-0812">Transmembrane</keyword>
<dbReference type="EMBL" id="MH809535">
    <property type="protein sequence ID" value="AYJ74564.1"/>
    <property type="molecule type" value="Genomic_DNA"/>
</dbReference>
<evidence type="ECO:0000313" key="3">
    <source>
        <dbReference type="Proteomes" id="UP000277436"/>
    </source>
</evidence>
<accession>A0A3B8DYQ1</accession>
<reference evidence="2 3" key="1">
    <citation type="submission" date="2018-08" db="EMBL/GenBank/DDBJ databases">
        <authorList>
            <person name="Hammerl J.A."/>
            <person name="Hertwig S."/>
        </authorList>
    </citation>
    <scope>NUCLEOTIDE SEQUENCE [LARGE SCALE GENOMIC DNA]</scope>
</reference>
<sequence length="97" mass="10197">MFFHGTIQLSTTDTDLGNKMKIVMGCLAVCLVALAAVPFVSVENDTQPVIESSTVIHTNGKISVKIDDNLHVNTNGSLGVQMGNTCISTTGVITTCI</sequence>